<feature type="compositionally biased region" description="Polar residues" evidence="1">
    <location>
        <begin position="154"/>
        <end position="165"/>
    </location>
</feature>
<evidence type="ECO:0000313" key="3">
    <source>
        <dbReference type="Proteomes" id="UP000270094"/>
    </source>
</evidence>
<organism evidence="2 3">
    <name type="scientific">Strongylus vulgaris</name>
    <name type="common">Blood worm</name>
    <dbReference type="NCBI Taxonomy" id="40348"/>
    <lineage>
        <taxon>Eukaryota</taxon>
        <taxon>Metazoa</taxon>
        <taxon>Ecdysozoa</taxon>
        <taxon>Nematoda</taxon>
        <taxon>Chromadorea</taxon>
        <taxon>Rhabditida</taxon>
        <taxon>Rhabditina</taxon>
        <taxon>Rhabditomorpha</taxon>
        <taxon>Strongyloidea</taxon>
        <taxon>Strongylidae</taxon>
        <taxon>Strongylus</taxon>
    </lineage>
</organism>
<accession>A0A3P7JEN3</accession>
<gene>
    <name evidence="2" type="ORF">SVUK_LOCUS11602</name>
</gene>
<feature type="region of interest" description="Disordered" evidence="1">
    <location>
        <begin position="48"/>
        <end position="194"/>
    </location>
</feature>
<protein>
    <submittedName>
        <fullName evidence="2">Uncharacterized protein</fullName>
    </submittedName>
</protein>
<keyword evidence="3" id="KW-1185">Reference proteome</keyword>
<proteinExistence type="predicted"/>
<feature type="compositionally biased region" description="Polar residues" evidence="1">
    <location>
        <begin position="175"/>
        <end position="191"/>
    </location>
</feature>
<dbReference type="EMBL" id="UYYB01097313">
    <property type="protein sequence ID" value="VDM76604.1"/>
    <property type="molecule type" value="Genomic_DNA"/>
</dbReference>
<name>A0A3P7JEN3_STRVU</name>
<sequence>MISQCSKLQEQRRVATLVSVAVVNVDMEDDGDEEDKLGKSKKQAEALAESACRSAAENSGVRSASDTSGPVTLVASRGGSAGPPESRSRQGGTAIQFKLKSGPVAVTTSKGLPCRRQRGISPRFASLSLPEGTTGTTLQSEQQDVSTAREEENITSSSYSQQQKSALRKLDEVLTTPTQPRSQSATGSAFGSGTVGKKVAEVIVSPKAGAVLDEVIEVEEEPDQKVRKDWRQRLVENHIVGNRAGEGL</sequence>
<evidence type="ECO:0000313" key="2">
    <source>
        <dbReference type="EMBL" id="VDM76604.1"/>
    </source>
</evidence>
<feature type="compositionally biased region" description="Polar residues" evidence="1">
    <location>
        <begin position="56"/>
        <end position="70"/>
    </location>
</feature>
<feature type="compositionally biased region" description="Polar residues" evidence="1">
    <location>
        <begin position="131"/>
        <end position="146"/>
    </location>
</feature>
<reference evidence="2 3" key="1">
    <citation type="submission" date="2018-11" db="EMBL/GenBank/DDBJ databases">
        <authorList>
            <consortium name="Pathogen Informatics"/>
        </authorList>
    </citation>
    <scope>NUCLEOTIDE SEQUENCE [LARGE SCALE GENOMIC DNA]</scope>
</reference>
<dbReference type="Proteomes" id="UP000270094">
    <property type="component" value="Unassembled WGS sequence"/>
</dbReference>
<evidence type="ECO:0000256" key="1">
    <source>
        <dbReference type="SAM" id="MobiDB-lite"/>
    </source>
</evidence>
<dbReference type="AlphaFoldDB" id="A0A3P7JEN3"/>